<proteinExistence type="predicted"/>
<dbReference type="Proteomes" id="UP000235145">
    <property type="component" value="Unassembled WGS sequence"/>
</dbReference>
<sequence length="305" mass="35115">MHVPPPPDVSAVWFGGVTDSVRLVVLCAIDQEKCSFMDCASWMSTEKSFQVKKINDRHICVRSFSSSRLMNPTWLAKQFVKELVKKPKLKCKETKTIIQSKFHCKVSWSKCYRSMCRALSLIHGKLSDHCARAINFHKTYVWFKSIKEGCKIGCYWGEILTVIGRDVNNQIYPIAWDNEVRVEVKSDIKFMRESNYTTEEILDYLGINEEELYKFESLKQVHVELDISHSFGFPSQITIEIVFESQKSGVEVMDQEGIGEEDMDQHDMGEDGMDQHDMGLEVMDHECMDQEHMNEDGINAEGMGV</sequence>
<accession>A0A9R1VV64</accession>
<comment type="caution">
    <text evidence="1">The sequence shown here is derived from an EMBL/GenBank/DDBJ whole genome shotgun (WGS) entry which is preliminary data.</text>
</comment>
<evidence type="ECO:0000313" key="2">
    <source>
        <dbReference type="Proteomes" id="UP000235145"/>
    </source>
</evidence>
<dbReference type="PANTHER" id="PTHR31973:SF187">
    <property type="entry name" value="MUTATOR TRANSPOSASE MUDRA PROTEIN"/>
    <property type="match status" value="1"/>
</dbReference>
<keyword evidence="2" id="KW-1185">Reference proteome</keyword>
<dbReference type="EMBL" id="NBSK02000004">
    <property type="protein sequence ID" value="KAJ0211893.1"/>
    <property type="molecule type" value="Genomic_DNA"/>
</dbReference>
<gene>
    <name evidence="1" type="ORF">LSAT_V11C400176320</name>
</gene>
<protein>
    <recommendedName>
        <fullName evidence="3">Transposase MuDR plant domain-containing protein</fullName>
    </recommendedName>
</protein>
<dbReference type="PANTHER" id="PTHR31973">
    <property type="entry name" value="POLYPROTEIN, PUTATIVE-RELATED"/>
    <property type="match status" value="1"/>
</dbReference>
<name>A0A9R1VV64_LACSA</name>
<reference evidence="1 2" key="1">
    <citation type="journal article" date="2017" name="Nat. Commun.">
        <title>Genome assembly with in vitro proximity ligation data and whole-genome triplication in lettuce.</title>
        <authorList>
            <person name="Reyes-Chin-Wo S."/>
            <person name="Wang Z."/>
            <person name="Yang X."/>
            <person name="Kozik A."/>
            <person name="Arikit S."/>
            <person name="Song C."/>
            <person name="Xia L."/>
            <person name="Froenicke L."/>
            <person name="Lavelle D.O."/>
            <person name="Truco M.J."/>
            <person name="Xia R."/>
            <person name="Zhu S."/>
            <person name="Xu C."/>
            <person name="Xu H."/>
            <person name="Xu X."/>
            <person name="Cox K."/>
            <person name="Korf I."/>
            <person name="Meyers B.C."/>
            <person name="Michelmore R.W."/>
        </authorList>
    </citation>
    <scope>NUCLEOTIDE SEQUENCE [LARGE SCALE GENOMIC DNA]</scope>
    <source>
        <strain evidence="2">cv. Salinas</strain>
        <tissue evidence="1">Seedlings</tissue>
    </source>
</reference>
<organism evidence="1 2">
    <name type="scientific">Lactuca sativa</name>
    <name type="common">Garden lettuce</name>
    <dbReference type="NCBI Taxonomy" id="4236"/>
    <lineage>
        <taxon>Eukaryota</taxon>
        <taxon>Viridiplantae</taxon>
        <taxon>Streptophyta</taxon>
        <taxon>Embryophyta</taxon>
        <taxon>Tracheophyta</taxon>
        <taxon>Spermatophyta</taxon>
        <taxon>Magnoliopsida</taxon>
        <taxon>eudicotyledons</taxon>
        <taxon>Gunneridae</taxon>
        <taxon>Pentapetalae</taxon>
        <taxon>asterids</taxon>
        <taxon>campanulids</taxon>
        <taxon>Asterales</taxon>
        <taxon>Asteraceae</taxon>
        <taxon>Cichorioideae</taxon>
        <taxon>Cichorieae</taxon>
        <taxon>Lactucinae</taxon>
        <taxon>Lactuca</taxon>
    </lineage>
</organism>
<evidence type="ECO:0008006" key="3">
    <source>
        <dbReference type="Google" id="ProtNLM"/>
    </source>
</evidence>
<evidence type="ECO:0000313" key="1">
    <source>
        <dbReference type="EMBL" id="KAJ0211893.1"/>
    </source>
</evidence>
<dbReference type="AlphaFoldDB" id="A0A9R1VV64"/>